<feature type="domain" description="Nucleoside phosphorylase" evidence="1">
    <location>
        <begin position="17"/>
        <end position="182"/>
    </location>
</feature>
<gene>
    <name evidence="2" type="ORF">NM686_004030</name>
</gene>
<dbReference type="NCBIfam" id="TIGR03468">
    <property type="entry name" value="HpnG"/>
    <property type="match status" value="1"/>
</dbReference>
<dbReference type="InterPro" id="IPR035994">
    <property type="entry name" value="Nucleoside_phosphorylase_sf"/>
</dbReference>
<evidence type="ECO:0000313" key="2">
    <source>
        <dbReference type="EMBL" id="WAR45690.1"/>
    </source>
</evidence>
<protein>
    <submittedName>
        <fullName evidence="2">Phosphorylase</fullName>
    </submittedName>
</protein>
<dbReference type="RefSeq" id="WP_255186599.1">
    <property type="nucleotide sequence ID" value="NZ_CP113517.1"/>
</dbReference>
<accession>A0ABY7GMG9</accession>
<proteinExistence type="predicted"/>
<name>A0ABY7GMG9_9GAMM</name>
<sequence>MSDNLNATFNNADAIVGIVVALPEELSTLTSSKLRQGECRRFGNNWIAYGGAGPINAAKAARTLLEKGAQRLMSWGCAAGLSGQLKPGDLLIPTRIIAADRNYAADGNWTADTIQSLSPILPVHEGHLFTSGTLISDSREKQRIHQQSQAMALDMESTAIAEVASQALLPFLAIRVIADPVEMNLPQAVQHALNADGRAELPKLLRYLLLHPAEISGLIRLGLHFHAARKTLKLVARQLSLPEPHKNQ</sequence>
<organism evidence="2 3">
    <name type="scientific">Methylomonas rapida</name>
    <dbReference type="NCBI Taxonomy" id="2963939"/>
    <lineage>
        <taxon>Bacteria</taxon>
        <taxon>Pseudomonadati</taxon>
        <taxon>Pseudomonadota</taxon>
        <taxon>Gammaproteobacteria</taxon>
        <taxon>Methylococcales</taxon>
        <taxon>Methylococcaceae</taxon>
        <taxon>Methylomonas</taxon>
    </lineage>
</organism>
<keyword evidence="3" id="KW-1185">Reference proteome</keyword>
<dbReference type="Pfam" id="PF01048">
    <property type="entry name" value="PNP_UDP_1"/>
    <property type="match status" value="1"/>
</dbReference>
<evidence type="ECO:0000259" key="1">
    <source>
        <dbReference type="Pfam" id="PF01048"/>
    </source>
</evidence>
<dbReference type="PANTHER" id="PTHR46832">
    <property type="entry name" value="5'-METHYLTHIOADENOSINE/S-ADENOSYLHOMOCYSTEINE NUCLEOSIDASE"/>
    <property type="match status" value="1"/>
</dbReference>
<dbReference type="SUPFAM" id="SSF53167">
    <property type="entry name" value="Purine and uridine phosphorylases"/>
    <property type="match status" value="1"/>
</dbReference>
<dbReference type="Proteomes" id="UP001162780">
    <property type="component" value="Chromosome"/>
</dbReference>
<dbReference type="CDD" id="cd17768">
    <property type="entry name" value="adenosylhopane_nucleosidase_HpnG-like"/>
    <property type="match status" value="1"/>
</dbReference>
<evidence type="ECO:0000313" key="3">
    <source>
        <dbReference type="Proteomes" id="UP001162780"/>
    </source>
</evidence>
<reference evidence="2" key="1">
    <citation type="submission" date="2022-11" db="EMBL/GenBank/DDBJ databases">
        <title>Methylomonas rapida sp. nov., Carotenoid-Producing Obligate Methanotrophs with High Growth Characteristics and Biotechnological Potential.</title>
        <authorList>
            <person name="Tikhonova E.N."/>
            <person name="Suleimanov R.Z."/>
            <person name="Miroshnikov K."/>
            <person name="Oshkin I.Y."/>
            <person name="Belova S.E."/>
            <person name="Danilova O.V."/>
            <person name="Ashikhmin A."/>
            <person name="Konopkin A."/>
            <person name="But S.Y."/>
            <person name="Khmelenina V.N."/>
            <person name="Kuznetsov N."/>
            <person name="Pimenov N.V."/>
            <person name="Dedysh S.N."/>
        </authorList>
    </citation>
    <scope>NUCLEOTIDE SEQUENCE</scope>
    <source>
        <strain evidence="2">MP1</strain>
    </source>
</reference>
<dbReference type="Gene3D" id="3.40.50.1580">
    <property type="entry name" value="Nucleoside phosphorylase domain"/>
    <property type="match status" value="1"/>
</dbReference>
<dbReference type="InterPro" id="IPR000845">
    <property type="entry name" value="Nucleoside_phosphorylase_d"/>
</dbReference>
<dbReference type="EMBL" id="CP113517">
    <property type="protein sequence ID" value="WAR45690.1"/>
    <property type="molecule type" value="Genomic_DNA"/>
</dbReference>
<dbReference type="PANTHER" id="PTHR46832:SF1">
    <property type="entry name" value="5'-METHYLTHIOADENOSINE_S-ADENOSYLHOMOCYSTEINE NUCLEOSIDASE"/>
    <property type="match status" value="1"/>
</dbReference>
<dbReference type="InterPro" id="IPR017831">
    <property type="entry name" value="Hopanoid-assoc_phosphoryl_HpnG"/>
</dbReference>